<reference evidence="2 3" key="1">
    <citation type="journal article" date="2018" name="Science">
        <title>The opium poppy genome and morphinan production.</title>
        <authorList>
            <person name="Guo L."/>
            <person name="Winzer T."/>
            <person name="Yang X."/>
            <person name="Li Y."/>
            <person name="Ning Z."/>
            <person name="He Z."/>
            <person name="Teodor R."/>
            <person name="Lu Y."/>
            <person name="Bowser T.A."/>
            <person name="Graham I.A."/>
            <person name="Ye K."/>
        </authorList>
    </citation>
    <scope>NUCLEOTIDE SEQUENCE [LARGE SCALE GENOMIC DNA]</scope>
    <source>
        <strain evidence="3">cv. HN1</strain>
        <tissue evidence="2">Leaves</tissue>
    </source>
</reference>
<keyword evidence="1" id="KW-0732">Signal</keyword>
<dbReference type="EMBL" id="CM010715">
    <property type="protein sequence ID" value="RZC47310.1"/>
    <property type="molecule type" value="Genomic_DNA"/>
</dbReference>
<sequence length="105" mass="11755">MSSLKTTQLVVALSLCLLLLDFSFSAEAAARQFTDVVEAAANQQCDQRDYCFADNVEECNKICLGLHYRGGICLQPPPDASSNRDEKIDVNRWKVSTLHHCCCYH</sequence>
<protein>
    <recommendedName>
        <fullName evidence="4">Knottin scorpion toxin-like domain-containing protein</fullName>
    </recommendedName>
</protein>
<gene>
    <name evidence="2" type="ORF">C5167_040262</name>
</gene>
<feature type="signal peptide" evidence="1">
    <location>
        <begin position="1"/>
        <end position="30"/>
    </location>
</feature>
<feature type="chain" id="PRO_5021409076" description="Knottin scorpion toxin-like domain-containing protein" evidence="1">
    <location>
        <begin position="31"/>
        <end position="105"/>
    </location>
</feature>
<name>A0A4Y7IHU3_PAPSO</name>
<organism evidence="2 3">
    <name type="scientific">Papaver somniferum</name>
    <name type="common">Opium poppy</name>
    <dbReference type="NCBI Taxonomy" id="3469"/>
    <lineage>
        <taxon>Eukaryota</taxon>
        <taxon>Viridiplantae</taxon>
        <taxon>Streptophyta</taxon>
        <taxon>Embryophyta</taxon>
        <taxon>Tracheophyta</taxon>
        <taxon>Spermatophyta</taxon>
        <taxon>Magnoliopsida</taxon>
        <taxon>Ranunculales</taxon>
        <taxon>Papaveraceae</taxon>
        <taxon>Papaveroideae</taxon>
        <taxon>Papaver</taxon>
    </lineage>
</organism>
<dbReference type="Gramene" id="RZC47310">
    <property type="protein sequence ID" value="RZC47310"/>
    <property type="gene ID" value="C5167_040262"/>
</dbReference>
<accession>A0A4Y7IHU3</accession>
<dbReference type="AlphaFoldDB" id="A0A4Y7IHU3"/>
<proteinExistence type="predicted"/>
<evidence type="ECO:0000313" key="2">
    <source>
        <dbReference type="EMBL" id="RZC47310.1"/>
    </source>
</evidence>
<dbReference type="Proteomes" id="UP000316621">
    <property type="component" value="Chromosome 1"/>
</dbReference>
<evidence type="ECO:0000313" key="3">
    <source>
        <dbReference type="Proteomes" id="UP000316621"/>
    </source>
</evidence>
<keyword evidence="3" id="KW-1185">Reference proteome</keyword>
<evidence type="ECO:0008006" key="4">
    <source>
        <dbReference type="Google" id="ProtNLM"/>
    </source>
</evidence>
<evidence type="ECO:0000256" key="1">
    <source>
        <dbReference type="SAM" id="SignalP"/>
    </source>
</evidence>